<evidence type="ECO:0000256" key="1">
    <source>
        <dbReference type="SAM" id="Coils"/>
    </source>
</evidence>
<name>A0AAV0DCI1_9ASTE</name>
<protein>
    <recommendedName>
        <fullName evidence="3">PTC1-like winged helix-turn-helix domain-containing protein</fullName>
    </recommendedName>
</protein>
<accession>A0AAV0DCI1</accession>
<dbReference type="GO" id="GO:0051177">
    <property type="term" value="P:meiotic sister chromatid cohesion"/>
    <property type="evidence" value="ECO:0007669"/>
    <property type="project" value="InterPro"/>
</dbReference>
<keyword evidence="1" id="KW-0175">Coiled coil</keyword>
<dbReference type="PANTHER" id="PTHR46740">
    <property type="entry name" value="PROTEIN DYAD"/>
    <property type="match status" value="1"/>
</dbReference>
<comment type="caution">
    <text evidence="4">The sequence shown here is derived from an EMBL/GenBank/DDBJ whole genome shotgun (WGS) entry which is preliminary data.</text>
</comment>
<keyword evidence="5" id="KW-1185">Reference proteome</keyword>
<dbReference type="InterPro" id="IPR059080">
    <property type="entry name" value="WHD_PTC1"/>
</dbReference>
<feature type="compositionally biased region" description="Acidic residues" evidence="2">
    <location>
        <begin position="247"/>
        <end position="262"/>
    </location>
</feature>
<feature type="region of interest" description="Disordered" evidence="2">
    <location>
        <begin position="217"/>
        <end position="269"/>
    </location>
</feature>
<evidence type="ECO:0000259" key="3">
    <source>
        <dbReference type="Pfam" id="PF25874"/>
    </source>
</evidence>
<dbReference type="EMBL" id="CAMAPF010000082">
    <property type="protein sequence ID" value="CAH9094707.1"/>
    <property type="molecule type" value="Genomic_DNA"/>
</dbReference>
<feature type="domain" description="PTC1-like winged helix-turn-helix" evidence="3">
    <location>
        <begin position="321"/>
        <end position="403"/>
    </location>
</feature>
<dbReference type="PANTHER" id="PTHR46740:SF2">
    <property type="entry name" value="PROTEIN DYAD"/>
    <property type="match status" value="1"/>
</dbReference>
<evidence type="ECO:0000313" key="4">
    <source>
        <dbReference type="EMBL" id="CAH9094707.1"/>
    </source>
</evidence>
<dbReference type="InterPro" id="IPR044221">
    <property type="entry name" value="DYAD/AMEIOTIC1"/>
</dbReference>
<proteinExistence type="predicted"/>
<feature type="coiled-coil region" evidence="1">
    <location>
        <begin position="442"/>
        <end position="483"/>
    </location>
</feature>
<organism evidence="4 5">
    <name type="scientific">Cuscuta epithymum</name>
    <dbReference type="NCBI Taxonomy" id="186058"/>
    <lineage>
        <taxon>Eukaryota</taxon>
        <taxon>Viridiplantae</taxon>
        <taxon>Streptophyta</taxon>
        <taxon>Embryophyta</taxon>
        <taxon>Tracheophyta</taxon>
        <taxon>Spermatophyta</taxon>
        <taxon>Magnoliopsida</taxon>
        <taxon>eudicotyledons</taxon>
        <taxon>Gunneridae</taxon>
        <taxon>Pentapetalae</taxon>
        <taxon>asterids</taxon>
        <taxon>lamiids</taxon>
        <taxon>Solanales</taxon>
        <taxon>Convolvulaceae</taxon>
        <taxon>Cuscuteae</taxon>
        <taxon>Cuscuta</taxon>
        <taxon>Cuscuta subgen. Cuscuta</taxon>
    </lineage>
</organism>
<feature type="compositionally biased region" description="Polar residues" evidence="2">
    <location>
        <begin position="742"/>
        <end position="761"/>
    </location>
</feature>
<dbReference type="Proteomes" id="UP001152523">
    <property type="component" value="Unassembled WGS sequence"/>
</dbReference>
<dbReference type="Pfam" id="PF25874">
    <property type="entry name" value="WHD_plant_repro"/>
    <property type="match status" value="1"/>
</dbReference>
<evidence type="ECO:0000313" key="5">
    <source>
        <dbReference type="Proteomes" id="UP001152523"/>
    </source>
</evidence>
<reference evidence="4" key="1">
    <citation type="submission" date="2022-07" db="EMBL/GenBank/DDBJ databases">
        <authorList>
            <person name="Macas J."/>
            <person name="Novak P."/>
            <person name="Neumann P."/>
        </authorList>
    </citation>
    <scope>NUCLEOTIDE SEQUENCE</scope>
</reference>
<gene>
    <name evidence="4" type="ORF">CEPIT_LOCUS12973</name>
</gene>
<sequence>METYYRKRSRMASSALSVMDYQDSSVAGALAPIMPPRHSPMPTTPNKCTVQCSSAEHEHLECNFKIEVGSIYEVDHIYLPPRTPVQLRAMRVVMVSEKTVLNVAVRYPSLESLQIYFSNSMREMYPALDEKFVMGTALADKVLLRQVPSQEFAEKKHLESFWLVDSISASIDQHHLSQDDDSTSSKGVCLSELKVNGMVRWGVRRQVRFLRRHEDNNINNTKSSTSSIIKDDGEDDDEVPPAIDVEKQEEDDDEENEQEEFKEEFPESDKDLKRKRYSFRHTAIRKAKKVKREKQQKLRNNNMKKRNKCKMLVQFKNPKDRWSEERYKMAEKNLLEVMKGKGATATNPILRPELRTEARKRIGDTGLLDHLLKHMAGKVAPGGTERFRRRHNADGAMEYWLESADLVNVRKEAGVSDPYWIPPPGWKPGDCLTPDPISAHELKFLKNEIITLRRDLDEMAQSKKHMEEDVKRLRREIEDLDGKVKQQETPATVVSKENDSEIPPVPLNAYKEQLQVITSAFLAKMEEQMENFVHKLEEKEKVFSTLAEATSATLTSEKRQAEEGRKKELEGRASVLTAVEEKAAKIQRFKSGFRICKPQGTFLWPTNCTTENNMSSPKVVVQVEDLFMVPTPPSVSSSSVTSAPPLHLRNSYFPPSPVSPVKPVPERPPAVKVTVSSVSNACSSYTPINNNANLIYLNDDPFNGDRICGALSSRQTVLSSTDMMPSIFPSSKHLVMSDSASKSNIGNSCANEPIKSASTSPMPKEEGTWLALATPNTIASGESCQLAG</sequence>
<dbReference type="AlphaFoldDB" id="A0AAV0DCI1"/>
<feature type="compositionally biased region" description="Low complexity" evidence="2">
    <location>
        <begin position="217"/>
        <end position="228"/>
    </location>
</feature>
<evidence type="ECO:0000256" key="2">
    <source>
        <dbReference type="SAM" id="MobiDB-lite"/>
    </source>
</evidence>
<dbReference type="GO" id="GO:0007131">
    <property type="term" value="P:reciprocal meiotic recombination"/>
    <property type="evidence" value="ECO:0007669"/>
    <property type="project" value="InterPro"/>
</dbReference>
<feature type="region of interest" description="Disordered" evidence="2">
    <location>
        <begin position="742"/>
        <end position="765"/>
    </location>
</feature>